<comment type="function">
    <text evidence="1">Acts as a chaperone.</text>
</comment>
<dbReference type="GO" id="GO:0140662">
    <property type="term" value="F:ATP-dependent protein folding chaperone"/>
    <property type="evidence" value="ECO:0007669"/>
    <property type="project" value="InterPro"/>
</dbReference>
<evidence type="ECO:0000256" key="1">
    <source>
        <dbReference type="ARBA" id="ARBA00002290"/>
    </source>
</evidence>
<dbReference type="InterPro" id="IPR013126">
    <property type="entry name" value="Hsp_70_fam"/>
</dbReference>
<keyword evidence="7 13" id="KW-0067">ATP-binding</keyword>
<evidence type="ECO:0000256" key="12">
    <source>
        <dbReference type="ARBA" id="ARBA00033103"/>
    </source>
</evidence>
<evidence type="ECO:0000313" key="14">
    <source>
        <dbReference type="EMBL" id="CDM69496.1"/>
    </source>
</evidence>
<evidence type="ECO:0000256" key="7">
    <source>
        <dbReference type="ARBA" id="ARBA00022840"/>
    </source>
</evidence>
<dbReference type="PRINTS" id="PR00301">
    <property type="entry name" value="HEATSHOCK70"/>
</dbReference>
<keyword evidence="6 13" id="KW-0547">Nucleotide-binding</keyword>
<dbReference type="Gene3D" id="3.90.640.10">
    <property type="entry name" value="Actin, Chain A, domain 4"/>
    <property type="match status" value="1"/>
</dbReference>
<gene>
    <name evidence="14" type="ORF">CM240_2359</name>
</gene>
<protein>
    <recommendedName>
        <fullName evidence="3">Chaperone protein DnaK</fullName>
    </recommendedName>
    <alternativeName>
        <fullName evidence="4">Chaperone protein dnaK</fullName>
    </alternativeName>
    <alternativeName>
        <fullName evidence="12">HSP70</fullName>
    </alternativeName>
    <alternativeName>
        <fullName evidence="11">Heat shock 70 kDa protein</fullName>
    </alternativeName>
    <alternativeName>
        <fullName evidence="10">Heat shock protein 70</fullName>
    </alternativeName>
</protein>
<dbReference type="EMBL" id="HG917868">
    <property type="protein sequence ID" value="CDM69496.1"/>
    <property type="molecule type" value="Genomic_DNA"/>
</dbReference>
<organism evidence="14 15">
    <name type="scientific">Clostridium bornimense</name>
    <dbReference type="NCBI Taxonomy" id="1216932"/>
    <lineage>
        <taxon>Bacteria</taxon>
        <taxon>Bacillati</taxon>
        <taxon>Bacillota</taxon>
        <taxon>Clostridia</taxon>
        <taxon>Eubacteriales</taxon>
        <taxon>Clostridiaceae</taxon>
        <taxon>Clostridium</taxon>
    </lineage>
</organism>
<dbReference type="STRING" id="1216932.CM240_2359"/>
<comment type="similarity">
    <text evidence="2 13">Belongs to the heat shock protein 70 family.</text>
</comment>
<dbReference type="PROSITE" id="PS01036">
    <property type="entry name" value="HSP70_3"/>
    <property type="match status" value="1"/>
</dbReference>
<accession>W6RXW4</accession>
<evidence type="ECO:0000256" key="9">
    <source>
        <dbReference type="ARBA" id="ARBA00023186"/>
    </source>
</evidence>
<evidence type="ECO:0000256" key="4">
    <source>
        <dbReference type="ARBA" id="ARBA00017249"/>
    </source>
</evidence>
<dbReference type="SUPFAM" id="SSF100920">
    <property type="entry name" value="Heat shock protein 70kD (HSP70), peptide-binding domain"/>
    <property type="match status" value="1"/>
</dbReference>
<evidence type="ECO:0000256" key="5">
    <source>
        <dbReference type="ARBA" id="ARBA00022553"/>
    </source>
</evidence>
<proteinExistence type="inferred from homology"/>
<dbReference type="CDD" id="cd24029">
    <property type="entry name" value="ASKHA_NBD_HSP70_DnaK_HscA_HscC"/>
    <property type="match status" value="1"/>
</dbReference>
<dbReference type="AlphaFoldDB" id="W6RXW4"/>
<evidence type="ECO:0000256" key="13">
    <source>
        <dbReference type="RuleBase" id="RU003322"/>
    </source>
</evidence>
<dbReference type="InterPro" id="IPR029047">
    <property type="entry name" value="HSP70_peptide-bd_sf"/>
</dbReference>
<evidence type="ECO:0000256" key="3">
    <source>
        <dbReference type="ARBA" id="ARBA00014415"/>
    </source>
</evidence>
<keyword evidence="8 14" id="KW-0346">Stress response</keyword>
<evidence type="ECO:0000256" key="11">
    <source>
        <dbReference type="ARBA" id="ARBA00030945"/>
    </source>
</evidence>
<evidence type="ECO:0000313" key="15">
    <source>
        <dbReference type="Proteomes" id="UP000019426"/>
    </source>
</evidence>
<dbReference type="Gene3D" id="2.60.34.10">
    <property type="entry name" value="Substrate Binding Domain Of DNAk, Chain A, domain 1"/>
    <property type="match status" value="1"/>
</dbReference>
<dbReference type="OrthoDB" id="9766019at2"/>
<evidence type="ECO:0000256" key="10">
    <source>
        <dbReference type="ARBA" id="ARBA00030019"/>
    </source>
</evidence>
<keyword evidence="15" id="KW-1185">Reference proteome</keyword>
<keyword evidence="5" id="KW-0597">Phosphoprotein</keyword>
<dbReference type="HOGENOM" id="CLU_005965_0_0_9"/>
<dbReference type="InterPro" id="IPR043129">
    <property type="entry name" value="ATPase_NBD"/>
</dbReference>
<dbReference type="eggNOG" id="COG0443">
    <property type="taxonomic scope" value="Bacteria"/>
</dbReference>
<name>W6RXW4_9CLOT</name>
<keyword evidence="9" id="KW-0143">Chaperone</keyword>
<evidence type="ECO:0000256" key="8">
    <source>
        <dbReference type="ARBA" id="ARBA00023016"/>
    </source>
</evidence>
<dbReference type="RefSeq" id="WP_044039304.1">
    <property type="nucleotide sequence ID" value="NZ_HG917868.1"/>
</dbReference>
<evidence type="ECO:0000256" key="6">
    <source>
        <dbReference type="ARBA" id="ARBA00022741"/>
    </source>
</evidence>
<dbReference type="SUPFAM" id="SSF53067">
    <property type="entry name" value="Actin-like ATPase domain"/>
    <property type="match status" value="2"/>
</dbReference>
<dbReference type="Pfam" id="PF00012">
    <property type="entry name" value="HSP70"/>
    <property type="match status" value="2"/>
</dbReference>
<reference evidence="14 15" key="1">
    <citation type="submission" date="2013-11" db="EMBL/GenBank/DDBJ databases">
        <title>Complete genome sequence of Clostridum sp. M2/40.</title>
        <authorList>
            <person name="Wibberg D."/>
            <person name="Puehler A."/>
            <person name="Schlueter A."/>
        </authorList>
    </citation>
    <scope>NUCLEOTIDE SEQUENCE [LARGE SCALE GENOMIC DNA]</scope>
    <source>
        <strain evidence="15">M2/40</strain>
    </source>
</reference>
<dbReference type="PROSITE" id="PS00297">
    <property type="entry name" value="HSP70_1"/>
    <property type="match status" value="1"/>
</dbReference>
<dbReference type="PANTHER" id="PTHR19375">
    <property type="entry name" value="HEAT SHOCK PROTEIN 70KDA"/>
    <property type="match status" value="1"/>
</dbReference>
<dbReference type="GO" id="GO:0005524">
    <property type="term" value="F:ATP binding"/>
    <property type="evidence" value="ECO:0007669"/>
    <property type="project" value="UniProtKB-KW"/>
</dbReference>
<dbReference type="Gene3D" id="3.30.420.40">
    <property type="match status" value="2"/>
</dbReference>
<sequence length="551" mass="61282">MEKVFGIDLGTTYSCISYVDEFGKAVVLPNNENERTTPSVVFFDEDNVIVGSVAKESAKLYPEQVVSFIKRDMGNGEYSFAYNNNTYKPEEISALILKKLVKDGEEHLGEEIKDVVITCPAYFGINEREATKVAGEIAGLNVRQVLNEPTSAAVAYGMGTDEEKTVLVYDLGGGTFDVSMIDIKREEIKVICTGGDHNLGGKDFDDRIIYYLQQQFTEQTGISDDILSDLETSQELQNSAERAKKILSSRELVPVAVNYNGERAKVTLTREKFEELTSDLVQRTVALTKEMLKEAKEKGYTSFDEILLVGGSTRMPMVRDAIADEFGIEPRLFDPDEVVAKGAALYGYKLSVNDEMVKRISDSTGSNVEEVREAVEERTINEEVVEETLKELANDTGFRLSAVRATNVKITNVVSKSFGVVAIDSREKEIVSNLILKNTNVPCEVTKVYGTNEENQETALIRIMENEVNEDVIDLELSKEIGTAELKLPTGLSYNSPIMITFKLNEDGRLEIKAWEGQGENTINSVFETRSVISGEELIEAKERSKNIRVS</sequence>
<dbReference type="FunFam" id="3.90.640.10:FF:000003">
    <property type="entry name" value="Molecular chaperone DnaK"/>
    <property type="match status" value="1"/>
</dbReference>
<dbReference type="PROSITE" id="PS00329">
    <property type="entry name" value="HSP70_2"/>
    <property type="match status" value="1"/>
</dbReference>
<dbReference type="KEGG" id="clt:CM240_2359"/>
<dbReference type="PATRIC" id="fig|1216932.3.peg.2337"/>
<evidence type="ECO:0000256" key="2">
    <source>
        <dbReference type="ARBA" id="ARBA00007381"/>
    </source>
</evidence>
<dbReference type="Proteomes" id="UP000019426">
    <property type="component" value="Chromosome M2/40_rep1"/>
</dbReference>
<dbReference type="FunFam" id="3.30.420.40:FF:000071">
    <property type="entry name" value="Molecular chaperone DnaK"/>
    <property type="match status" value="1"/>
</dbReference>
<dbReference type="InterPro" id="IPR018181">
    <property type="entry name" value="Heat_shock_70_CS"/>
</dbReference>